<dbReference type="EMBL" id="FRXN01000002">
    <property type="protein sequence ID" value="SHO61365.1"/>
    <property type="molecule type" value="Genomic_DNA"/>
</dbReference>
<evidence type="ECO:0000256" key="1">
    <source>
        <dbReference type="SAM" id="Coils"/>
    </source>
</evidence>
<proteinExistence type="predicted"/>
<keyword evidence="3" id="KW-1185">Reference proteome</keyword>
<organism evidence="2 3">
    <name type="scientific">Algoriphagus zhangzhouensis</name>
    <dbReference type="NCBI Taxonomy" id="1073327"/>
    <lineage>
        <taxon>Bacteria</taxon>
        <taxon>Pseudomonadati</taxon>
        <taxon>Bacteroidota</taxon>
        <taxon>Cytophagia</taxon>
        <taxon>Cytophagales</taxon>
        <taxon>Cyclobacteriaceae</taxon>
        <taxon>Algoriphagus</taxon>
    </lineage>
</organism>
<gene>
    <name evidence="2" type="ORF">SAMN04488108_1292</name>
</gene>
<dbReference type="AlphaFoldDB" id="A0A1M7Z908"/>
<feature type="coiled-coil region" evidence="1">
    <location>
        <begin position="50"/>
        <end position="77"/>
    </location>
</feature>
<reference evidence="3" key="1">
    <citation type="submission" date="2016-12" db="EMBL/GenBank/DDBJ databases">
        <authorList>
            <person name="Varghese N."/>
            <person name="Submissions S."/>
        </authorList>
    </citation>
    <scope>NUCLEOTIDE SEQUENCE [LARGE SCALE GENOMIC DNA]</scope>
    <source>
        <strain evidence="3">DSM 25035</strain>
    </source>
</reference>
<accession>A0A1M7Z908</accession>
<dbReference type="STRING" id="1073327.SAMN04488108_1292"/>
<sequence>MDSTKEKLFQLAIGKVKENIQLLKEERKAISEGILEDTKSSAGDKFETSREMLTQDLKQVETQLEKNQADLDELYRVQAIKSNSGVIQEGTLVNLGADWFLISVSLGQLELEGQKYFLLSRNSPLGQLLIGKKEGETIPFRGKPQPINSLV</sequence>
<evidence type="ECO:0000313" key="2">
    <source>
        <dbReference type="EMBL" id="SHO61365.1"/>
    </source>
</evidence>
<dbReference type="OrthoDB" id="667380at2"/>
<dbReference type="RefSeq" id="WP_073570969.1">
    <property type="nucleotide sequence ID" value="NZ_FRXN01000002.1"/>
</dbReference>
<protein>
    <recommendedName>
        <fullName evidence="4">Transcription elongation factor, GreA/GreB, C-term</fullName>
    </recommendedName>
</protein>
<dbReference type="Proteomes" id="UP000184609">
    <property type="component" value="Unassembled WGS sequence"/>
</dbReference>
<evidence type="ECO:0000313" key="3">
    <source>
        <dbReference type="Proteomes" id="UP000184609"/>
    </source>
</evidence>
<name>A0A1M7Z908_9BACT</name>
<evidence type="ECO:0008006" key="4">
    <source>
        <dbReference type="Google" id="ProtNLM"/>
    </source>
</evidence>
<keyword evidence="1" id="KW-0175">Coiled coil</keyword>